<dbReference type="SUPFAM" id="SSF55797">
    <property type="entry name" value="PR-1-like"/>
    <property type="match status" value="1"/>
</dbReference>
<gene>
    <name evidence="2" type="ORF">AKJ08_3599</name>
</gene>
<keyword evidence="3" id="KW-1185">Reference proteome</keyword>
<protein>
    <recommendedName>
        <fullName evidence="1">SCP domain-containing protein</fullName>
    </recommendedName>
</protein>
<evidence type="ECO:0000259" key="1">
    <source>
        <dbReference type="Pfam" id="PF00188"/>
    </source>
</evidence>
<dbReference type="STRING" id="1391653.AKJ08_3599"/>
<reference evidence="2 3" key="1">
    <citation type="submission" date="2015-08" db="EMBL/GenBank/DDBJ databases">
        <authorList>
            <person name="Babu N.S."/>
            <person name="Beckwith C.J."/>
            <person name="Beseler K.G."/>
            <person name="Brison A."/>
            <person name="Carone J.V."/>
            <person name="Caskin T.P."/>
            <person name="Diamond M."/>
            <person name="Durham M.E."/>
            <person name="Foxe J.M."/>
            <person name="Go M."/>
            <person name="Henderson B.A."/>
            <person name="Jones I.B."/>
            <person name="McGettigan J.A."/>
            <person name="Micheletti S.J."/>
            <person name="Nasrallah M.E."/>
            <person name="Ortiz D."/>
            <person name="Piller C.R."/>
            <person name="Privatt S.R."/>
            <person name="Schneider S.L."/>
            <person name="Sharp S."/>
            <person name="Smith T.C."/>
            <person name="Stanton J.D."/>
            <person name="Ullery H.E."/>
            <person name="Wilson R.J."/>
            <person name="Serrano M.G."/>
            <person name="Buck G."/>
            <person name="Lee V."/>
            <person name="Wang Y."/>
            <person name="Carvalho R."/>
            <person name="Voegtly L."/>
            <person name="Shi R."/>
            <person name="Duckworth R."/>
            <person name="Johnson A."/>
            <person name="Loviza R."/>
            <person name="Walstead R."/>
            <person name="Shah Z."/>
            <person name="Kiflezghi M."/>
            <person name="Wade K."/>
            <person name="Ball S.L."/>
            <person name="Bradley K.W."/>
            <person name="Asai D.J."/>
            <person name="Bowman C.A."/>
            <person name="Russell D.A."/>
            <person name="Pope W.H."/>
            <person name="Jacobs-Sera D."/>
            <person name="Hendrix R.W."/>
            <person name="Hatfull G.F."/>
        </authorList>
    </citation>
    <scope>NUCLEOTIDE SEQUENCE [LARGE SCALE GENOMIC DNA]</scope>
    <source>
        <strain evidence="2 3">DSM 27710</strain>
    </source>
</reference>
<dbReference type="InterPro" id="IPR035940">
    <property type="entry name" value="CAP_sf"/>
</dbReference>
<dbReference type="CDD" id="cd05379">
    <property type="entry name" value="CAP_bacterial"/>
    <property type="match status" value="1"/>
</dbReference>
<feature type="domain" description="SCP" evidence="1">
    <location>
        <begin position="63"/>
        <end position="169"/>
    </location>
</feature>
<name>A0A0K1PI84_9BACT</name>
<evidence type="ECO:0000313" key="3">
    <source>
        <dbReference type="Proteomes" id="UP000055590"/>
    </source>
</evidence>
<dbReference type="Proteomes" id="UP000055590">
    <property type="component" value="Chromosome"/>
</dbReference>
<accession>A0A0K1PI84</accession>
<dbReference type="EMBL" id="CP012332">
    <property type="protein sequence ID" value="AKU93212.1"/>
    <property type="molecule type" value="Genomic_DNA"/>
</dbReference>
<dbReference type="Pfam" id="PF00188">
    <property type="entry name" value="CAP"/>
    <property type="match status" value="1"/>
</dbReference>
<proteinExistence type="predicted"/>
<organism evidence="2 3">
    <name type="scientific">Vulgatibacter incomptus</name>
    <dbReference type="NCBI Taxonomy" id="1391653"/>
    <lineage>
        <taxon>Bacteria</taxon>
        <taxon>Pseudomonadati</taxon>
        <taxon>Myxococcota</taxon>
        <taxon>Myxococcia</taxon>
        <taxon>Myxococcales</taxon>
        <taxon>Cystobacterineae</taxon>
        <taxon>Vulgatibacteraceae</taxon>
        <taxon>Vulgatibacter</taxon>
    </lineage>
</organism>
<sequence>MTLPLASCGSGDTVEGAPDGRTAAEVCRIWRDGHVENDKAPWTAGSDKCDPGVFSESGLDDTLRRINMFRELSGLPPVTEDKPQRVQQQACAVLMHANQALSHDPPPSWACWTKAAADGASSSNLAIGWRMPGAAIDGLMADVGVSSVGHRRWLLGFFLGKVGLGFAGDATCVRVFDETGVTDRPWTAFPPAGPAPIAMLEGFGRVPWSFQAADGIEGAQVSMRLAKDGSEIPVESWIPDVGYRIPDAIVWQPPRVSAGDKYRITVTRPAKDPVTYDVELVDCSSAP</sequence>
<dbReference type="AlphaFoldDB" id="A0A0K1PI84"/>
<dbReference type="InterPro" id="IPR014044">
    <property type="entry name" value="CAP_dom"/>
</dbReference>
<dbReference type="KEGG" id="vin:AKJ08_3599"/>
<dbReference type="Gene3D" id="3.40.33.10">
    <property type="entry name" value="CAP"/>
    <property type="match status" value="1"/>
</dbReference>
<evidence type="ECO:0000313" key="2">
    <source>
        <dbReference type="EMBL" id="AKU93212.1"/>
    </source>
</evidence>